<evidence type="ECO:0000313" key="3">
    <source>
        <dbReference type="EMBL" id="KAK7478618.1"/>
    </source>
</evidence>
<organism evidence="3 4">
    <name type="scientific">Batillaria attramentaria</name>
    <dbReference type="NCBI Taxonomy" id="370345"/>
    <lineage>
        <taxon>Eukaryota</taxon>
        <taxon>Metazoa</taxon>
        <taxon>Spiralia</taxon>
        <taxon>Lophotrochozoa</taxon>
        <taxon>Mollusca</taxon>
        <taxon>Gastropoda</taxon>
        <taxon>Caenogastropoda</taxon>
        <taxon>Sorbeoconcha</taxon>
        <taxon>Cerithioidea</taxon>
        <taxon>Batillariidae</taxon>
        <taxon>Batillaria</taxon>
    </lineage>
</organism>
<keyword evidence="4" id="KW-1185">Reference proteome</keyword>
<dbReference type="Proteomes" id="UP001519460">
    <property type="component" value="Unassembled WGS sequence"/>
</dbReference>
<feature type="chain" id="PRO_5044830683" description="Secreted protein" evidence="2">
    <location>
        <begin position="20"/>
        <end position="97"/>
    </location>
</feature>
<proteinExistence type="predicted"/>
<name>A0ABD0JVN5_9CAEN</name>
<protein>
    <recommendedName>
        <fullName evidence="5">Secreted protein</fullName>
    </recommendedName>
</protein>
<evidence type="ECO:0000256" key="1">
    <source>
        <dbReference type="SAM" id="MobiDB-lite"/>
    </source>
</evidence>
<reference evidence="3 4" key="1">
    <citation type="journal article" date="2023" name="Sci. Data">
        <title>Genome assembly of the Korean intertidal mud-creeper Batillaria attramentaria.</title>
        <authorList>
            <person name="Patra A.K."/>
            <person name="Ho P.T."/>
            <person name="Jun S."/>
            <person name="Lee S.J."/>
            <person name="Kim Y."/>
            <person name="Won Y.J."/>
        </authorList>
    </citation>
    <scope>NUCLEOTIDE SEQUENCE [LARGE SCALE GENOMIC DNA]</scope>
    <source>
        <strain evidence="3">Wonlab-2016</strain>
    </source>
</reference>
<keyword evidence="2" id="KW-0732">Signal</keyword>
<sequence>MAWTHPYLLLSFWLTGSSQIKCRQNHGSTQNKDILSLLITPVAIHPEYLALKVFNLPLPYLPRLRGWLKSLKREIMTSRQDTNGDQPSAMTRPKAPA</sequence>
<feature type="signal peptide" evidence="2">
    <location>
        <begin position="1"/>
        <end position="19"/>
    </location>
</feature>
<evidence type="ECO:0000256" key="2">
    <source>
        <dbReference type="SAM" id="SignalP"/>
    </source>
</evidence>
<dbReference type="EMBL" id="JACVVK020000321">
    <property type="protein sequence ID" value="KAK7478618.1"/>
    <property type="molecule type" value="Genomic_DNA"/>
</dbReference>
<evidence type="ECO:0000313" key="4">
    <source>
        <dbReference type="Proteomes" id="UP001519460"/>
    </source>
</evidence>
<accession>A0ABD0JVN5</accession>
<comment type="caution">
    <text evidence="3">The sequence shown here is derived from an EMBL/GenBank/DDBJ whole genome shotgun (WGS) entry which is preliminary data.</text>
</comment>
<dbReference type="AlphaFoldDB" id="A0ABD0JVN5"/>
<feature type="compositionally biased region" description="Polar residues" evidence="1">
    <location>
        <begin position="78"/>
        <end position="89"/>
    </location>
</feature>
<gene>
    <name evidence="3" type="ORF">BaRGS_00030150</name>
</gene>
<evidence type="ECO:0008006" key="5">
    <source>
        <dbReference type="Google" id="ProtNLM"/>
    </source>
</evidence>
<feature type="region of interest" description="Disordered" evidence="1">
    <location>
        <begin position="78"/>
        <end position="97"/>
    </location>
</feature>